<evidence type="ECO:0000313" key="1">
    <source>
        <dbReference type="EMBL" id="KAI9901620.1"/>
    </source>
</evidence>
<evidence type="ECO:0000313" key="2">
    <source>
        <dbReference type="Proteomes" id="UP001163324"/>
    </source>
</evidence>
<reference evidence="1" key="1">
    <citation type="submission" date="2022-10" db="EMBL/GenBank/DDBJ databases">
        <title>Complete Genome of Trichothecium roseum strain YXFP-22015, a Plant Pathogen Isolated from Citrus.</title>
        <authorList>
            <person name="Wang Y."/>
            <person name="Zhu L."/>
        </authorList>
    </citation>
    <scope>NUCLEOTIDE SEQUENCE</scope>
    <source>
        <strain evidence="1">YXFP-22015</strain>
    </source>
</reference>
<comment type="caution">
    <text evidence="1">The sequence shown here is derived from an EMBL/GenBank/DDBJ whole genome shotgun (WGS) entry which is preliminary data.</text>
</comment>
<protein>
    <submittedName>
        <fullName evidence="1">Uncharacterized protein</fullName>
    </submittedName>
</protein>
<accession>A0ACC0V5F2</accession>
<gene>
    <name evidence="1" type="ORF">N3K66_003437</name>
</gene>
<name>A0ACC0V5F2_9HYPO</name>
<dbReference type="Proteomes" id="UP001163324">
    <property type="component" value="Chromosome 3"/>
</dbReference>
<organism evidence="1 2">
    <name type="scientific">Trichothecium roseum</name>
    <dbReference type="NCBI Taxonomy" id="47278"/>
    <lineage>
        <taxon>Eukaryota</taxon>
        <taxon>Fungi</taxon>
        <taxon>Dikarya</taxon>
        <taxon>Ascomycota</taxon>
        <taxon>Pezizomycotina</taxon>
        <taxon>Sordariomycetes</taxon>
        <taxon>Hypocreomycetidae</taxon>
        <taxon>Hypocreales</taxon>
        <taxon>Hypocreales incertae sedis</taxon>
        <taxon>Trichothecium</taxon>
    </lineage>
</organism>
<dbReference type="EMBL" id="CM047942">
    <property type="protein sequence ID" value="KAI9901620.1"/>
    <property type="molecule type" value="Genomic_DNA"/>
</dbReference>
<proteinExistence type="predicted"/>
<sequence length="1063" mass="121504">MLLKLPRAGAGIPTCPALFHPAPFRLLRTPGARPQRRPLLLRSVFTRNYGTYYGTSEEEDVVDKRLRRNNAYGHDIDTIYDPRRTFIKDHRRTERYQSHKSDDNTTRGPRDAPIQGHRKTRRYRHFRNDVVPTHNPREASLKSHRQIRRYRFSTADSRMPYHLRTKSHKDNTYLWKRIGGESPASLLRRVLNGFGEEYVAKATEQVARMLSHRHAIVLLQMIIRKRELRKRHPNWGILDVLPSGDERRELIGLMARWGYTRDELGHLMAIMETEERLDQARQFLERGEMKPIFLIKYILRPDGRIPDPVVLNGLIDYVGRYYTGERTFRKGDFLPNRYNTGRSQCTSLNMSCSEFSDIIKGLAMHCHLIDARLMIRISDVVAQYLRNMSTWELDPPRRFKNQCTVLNIALEAFRPPVGKLAPNTFQPFAYLWEAQKALLSLSSTFTKPAIISREGFRSIREVLSGLAKNEAEIHSSLRHAPLWPPYLRPADGIDEMMEPEEGWSRTVQAGSMMQEAGYSYHEQDHVLDVLQGKDVTGSPSIQQLVTVPPRPETSYFEASIRATRNVKEAWSLFSRQQKAGLKPGPREYAALLLKFMQRNAPQGTSLRPGDKALNFATADEPNLTEFEKARSVVPGVDKIFEQVIACGFASEGLCLRLLMQGAPSINDMHHYLDRSATPADQVATLRSSEPSHQALRSINLPLFATYVHKLARTEGPNTARYVAKAVKLCRIRFKEHKDEDPAWLAYVWGGILRELSQHHNALLLTLAEQMDLYITILNHIEAKVHVPVSIAVQLCKNLRKTAARELLASGKDQEMGHDSIPPHLLMLYDPWTYGDTAAREGDKLSLADIRERHALEGEIGSPYSSYVLVSKRISHLIRALAAEEDEQQRMLEGHLIDPISRMTARKDISRAQDAYEAMVALALVGDFEEMAWLLDHLAQQWRNPELLEAVQTRTFPPQLADFMDTFCAFRLFAEPMLSEEVIENLRFQVEECSVLTWPTDSCVEDYRESHPDPVVKRLADVLEETRRRRHTTGSGGPEPVGASAATRGKGWGREEKPAASAWY</sequence>
<keyword evidence="2" id="KW-1185">Reference proteome</keyword>